<name>A0ABD1WTZ0_9LAMI</name>
<accession>A0ABD1WTZ0</accession>
<organism evidence="2 3">
    <name type="scientific">Forsythia ovata</name>
    <dbReference type="NCBI Taxonomy" id="205694"/>
    <lineage>
        <taxon>Eukaryota</taxon>
        <taxon>Viridiplantae</taxon>
        <taxon>Streptophyta</taxon>
        <taxon>Embryophyta</taxon>
        <taxon>Tracheophyta</taxon>
        <taxon>Spermatophyta</taxon>
        <taxon>Magnoliopsida</taxon>
        <taxon>eudicotyledons</taxon>
        <taxon>Gunneridae</taxon>
        <taxon>Pentapetalae</taxon>
        <taxon>asterids</taxon>
        <taxon>lamiids</taxon>
        <taxon>Lamiales</taxon>
        <taxon>Oleaceae</taxon>
        <taxon>Forsythieae</taxon>
        <taxon>Forsythia</taxon>
    </lineage>
</organism>
<evidence type="ECO:0000313" key="3">
    <source>
        <dbReference type="Proteomes" id="UP001604277"/>
    </source>
</evidence>
<dbReference type="PANTHER" id="PTHR33144:SF25">
    <property type="entry name" value="DUF4216 DOMAIN-CONTAINING PROTEIN"/>
    <property type="match status" value="1"/>
</dbReference>
<dbReference type="EMBL" id="JBFOLJ010000002">
    <property type="protein sequence ID" value="KAL2553129.1"/>
    <property type="molecule type" value="Genomic_DNA"/>
</dbReference>
<evidence type="ECO:0000256" key="1">
    <source>
        <dbReference type="SAM" id="MobiDB-lite"/>
    </source>
</evidence>
<feature type="region of interest" description="Disordered" evidence="1">
    <location>
        <begin position="72"/>
        <end position="100"/>
    </location>
</feature>
<feature type="compositionally biased region" description="Basic residues" evidence="1">
    <location>
        <begin position="72"/>
        <end position="82"/>
    </location>
</feature>
<protein>
    <submittedName>
        <fullName evidence="2">Uncharacterized protein</fullName>
    </submittedName>
</protein>
<dbReference type="AlphaFoldDB" id="A0ABD1WTZ0"/>
<reference evidence="3" key="1">
    <citation type="submission" date="2024-07" db="EMBL/GenBank/DDBJ databases">
        <title>Two chromosome-level genome assemblies of Korean endemic species Abeliophyllum distichum and Forsythia ovata (Oleaceae).</title>
        <authorList>
            <person name="Jang H."/>
        </authorList>
    </citation>
    <scope>NUCLEOTIDE SEQUENCE [LARGE SCALE GENOMIC DNA]</scope>
</reference>
<sequence>MMEIKQHFDFRDECNKYVLNQLNASWKDEKGDLKREYFTLFVTREDRIENRPDKVLEDQWMVLVVYWEKPKTHGKLQPRRSQKSASNATLEPRPSEFQFMPASGIMPTNSALYKNSEPALDVHGTGMGNALASNVINKV</sequence>
<dbReference type="Proteomes" id="UP001604277">
    <property type="component" value="Unassembled WGS sequence"/>
</dbReference>
<keyword evidence="3" id="KW-1185">Reference proteome</keyword>
<gene>
    <name evidence="2" type="ORF">Fot_06748</name>
</gene>
<dbReference type="PANTHER" id="PTHR33144">
    <property type="entry name" value="OS10G0409366 PROTEIN-RELATED"/>
    <property type="match status" value="1"/>
</dbReference>
<evidence type="ECO:0000313" key="2">
    <source>
        <dbReference type="EMBL" id="KAL2553129.1"/>
    </source>
</evidence>
<comment type="caution">
    <text evidence="2">The sequence shown here is derived from an EMBL/GenBank/DDBJ whole genome shotgun (WGS) entry which is preliminary data.</text>
</comment>
<proteinExistence type="predicted"/>